<organism evidence="2 3">
    <name type="scientific">Paenibacillus cookii</name>
    <dbReference type="NCBI Taxonomy" id="157839"/>
    <lineage>
        <taxon>Bacteria</taxon>
        <taxon>Bacillati</taxon>
        <taxon>Bacillota</taxon>
        <taxon>Bacilli</taxon>
        <taxon>Bacillales</taxon>
        <taxon>Paenibacillaceae</taxon>
        <taxon>Paenibacillus</taxon>
    </lineage>
</organism>
<accession>A0ABQ4LTM2</accession>
<comment type="caution">
    <text evidence="2">The sequence shown here is derived from an EMBL/GenBank/DDBJ whole genome shotgun (WGS) entry which is preliminary data.</text>
</comment>
<evidence type="ECO:0000313" key="3">
    <source>
        <dbReference type="Proteomes" id="UP000680638"/>
    </source>
</evidence>
<proteinExistence type="predicted"/>
<keyword evidence="1" id="KW-1133">Transmembrane helix</keyword>
<evidence type="ECO:0000256" key="1">
    <source>
        <dbReference type="SAM" id="Phobius"/>
    </source>
</evidence>
<feature type="transmembrane region" description="Helical" evidence="1">
    <location>
        <begin position="6"/>
        <end position="29"/>
    </location>
</feature>
<sequence length="55" mass="5526">MAVALAISVSVIAVTITVSIIAVTTPVFLCTGSPTLSMRLYGFAFVQAPGLAPSA</sequence>
<keyword evidence="3" id="KW-1185">Reference proteome</keyword>
<protein>
    <submittedName>
        <fullName evidence="2">Uncharacterized protein</fullName>
    </submittedName>
</protein>
<reference evidence="2 3" key="1">
    <citation type="submission" date="2021-03" db="EMBL/GenBank/DDBJ databases">
        <title>Antimicrobial resistance genes in bacteria isolated from Japanese honey, and their potential for conferring macrolide and lincosamide resistance in the American foulbrood pathogen Paenibacillus larvae.</title>
        <authorList>
            <person name="Okamoto M."/>
            <person name="Kumagai M."/>
            <person name="Kanamori H."/>
            <person name="Takamatsu D."/>
        </authorList>
    </citation>
    <scope>NUCLEOTIDE SEQUENCE [LARGE SCALE GENOMIC DNA]</scope>
    <source>
        <strain evidence="2 3">J21TS3</strain>
    </source>
</reference>
<evidence type="ECO:0000313" key="2">
    <source>
        <dbReference type="EMBL" id="GIO66602.1"/>
    </source>
</evidence>
<name>A0ABQ4LTM2_9BACL</name>
<keyword evidence="1" id="KW-0472">Membrane</keyword>
<keyword evidence="1" id="KW-0812">Transmembrane</keyword>
<dbReference type="EMBL" id="BORW01000005">
    <property type="protein sequence ID" value="GIO66602.1"/>
    <property type="molecule type" value="Genomic_DNA"/>
</dbReference>
<dbReference type="Proteomes" id="UP000680638">
    <property type="component" value="Unassembled WGS sequence"/>
</dbReference>
<gene>
    <name evidence="2" type="ORF">J21TS3_14230</name>
</gene>